<evidence type="ECO:0000256" key="1">
    <source>
        <dbReference type="SAM" id="Phobius"/>
    </source>
</evidence>
<evidence type="ECO:0000313" key="3">
    <source>
        <dbReference type="EMBL" id="KAJ8301236.1"/>
    </source>
</evidence>
<proteinExistence type="predicted"/>
<gene>
    <name evidence="3" type="ORF">KUTeg_020223</name>
</gene>
<dbReference type="EMBL" id="JARBDR010000918">
    <property type="protein sequence ID" value="KAJ8301236.1"/>
    <property type="molecule type" value="Genomic_DNA"/>
</dbReference>
<dbReference type="PROSITE" id="PS50213">
    <property type="entry name" value="FAS1"/>
    <property type="match status" value="1"/>
</dbReference>
<sequence length="328" mass="36550">MDYRNDVVICSCKETAFDKGKAEKSSFIKLLNDVEESKVENIQRVTRRKDPNLSFSLKSIDLFLIIHFCLDFKICASVFMQNFYMHLPKDGQNKKKKVHRHVPSNKPQEKIKNNNITYISKQTGANNQHYDSISGFNSVVMISSIFLIAVGLPNLIYAQKNIVDLATELGATELVSFIKAAGLDEALSGTGPFTVFAPTNDAFTALPSDVVEKLKSDKQLLSDTLKYHVHNGRVYSSELKNDLTASTLDDLNEIRINLYGKVATVNGAKIDKVNQNATNGVIHVIEKVLYPVPTLNLVQLIGTTKDFSTLLYCIIRANIEGQLADDKC</sequence>
<feature type="domain" description="FAS1" evidence="2">
    <location>
        <begin position="158"/>
        <end position="289"/>
    </location>
</feature>
<organism evidence="3 4">
    <name type="scientific">Tegillarca granosa</name>
    <name type="common">Malaysian cockle</name>
    <name type="synonym">Anadara granosa</name>
    <dbReference type="NCBI Taxonomy" id="220873"/>
    <lineage>
        <taxon>Eukaryota</taxon>
        <taxon>Metazoa</taxon>
        <taxon>Spiralia</taxon>
        <taxon>Lophotrochozoa</taxon>
        <taxon>Mollusca</taxon>
        <taxon>Bivalvia</taxon>
        <taxon>Autobranchia</taxon>
        <taxon>Pteriomorphia</taxon>
        <taxon>Arcoida</taxon>
        <taxon>Arcoidea</taxon>
        <taxon>Arcidae</taxon>
        <taxon>Tegillarca</taxon>
    </lineage>
</organism>
<accession>A0ABQ9E775</accession>
<feature type="transmembrane region" description="Helical" evidence="1">
    <location>
        <begin position="136"/>
        <end position="157"/>
    </location>
</feature>
<dbReference type="Proteomes" id="UP001217089">
    <property type="component" value="Unassembled WGS sequence"/>
</dbReference>
<keyword evidence="4" id="KW-1185">Reference proteome</keyword>
<name>A0ABQ9E775_TEGGR</name>
<dbReference type="InterPro" id="IPR036378">
    <property type="entry name" value="FAS1_dom_sf"/>
</dbReference>
<comment type="caution">
    <text evidence="3">The sequence shown here is derived from an EMBL/GenBank/DDBJ whole genome shotgun (WGS) entry which is preliminary data.</text>
</comment>
<evidence type="ECO:0000313" key="4">
    <source>
        <dbReference type="Proteomes" id="UP001217089"/>
    </source>
</evidence>
<keyword evidence="1" id="KW-0472">Membrane</keyword>
<dbReference type="SUPFAM" id="SSF82153">
    <property type="entry name" value="FAS1 domain"/>
    <property type="match status" value="1"/>
</dbReference>
<dbReference type="InterPro" id="IPR050904">
    <property type="entry name" value="Adhesion/Biosynth-related"/>
</dbReference>
<dbReference type="Gene3D" id="2.30.180.10">
    <property type="entry name" value="FAS1 domain"/>
    <property type="match status" value="1"/>
</dbReference>
<keyword evidence="1" id="KW-1133">Transmembrane helix</keyword>
<dbReference type="InterPro" id="IPR000782">
    <property type="entry name" value="FAS1_domain"/>
</dbReference>
<evidence type="ECO:0000259" key="2">
    <source>
        <dbReference type="PROSITE" id="PS50213"/>
    </source>
</evidence>
<dbReference type="PANTHER" id="PTHR10900">
    <property type="entry name" value="PERIOSTIN-RELATED"/>
    <property type="match status" value="1"/>
</dbReference>
<protein>
    <recommendedName>
        <fullName evidence="2">FAS1 domain-containing protein</fullName>
    </recommendedName>
</protein>
<dbReference type="Pfam" id="PF02469">
    <property type="entry name" value="Fasciclin"/>
    <property type="match status" value="1"/>
</dbReference>
<dbReference type="SMART" id="SM00554">
    <property type="entry name" value="FAS1"/>
    <property type="match status" value="1"/>
</dbReference>
<keyword evidence="1" id="KW-0812">Transmembrane</keyword>
<dbReference type="PANTHER" id="PTHR10900:SF124">
    <property type="entry name" value="FI05614P"/>
    <property type="match status" value="1"/>
</dbReference>
<reference evidence="3 4" key="1">
    <citation type="submission" date="2022-12" db="EMBL/GenBank/DDBJ databases">
        <title>Chromosome-level genome of Tegillarca granosa.</title>
        <authorList>
            <person name="Kim J."/>
        </authorList>
    </citation>
    <scope>NUCLEOTIDE SEQUENCE [LARGE SCALE GENOMIC DNA]</scope>
    <source>
        <strain evidence="3">Teg-2019</strain>
        <tissue evidence="3">Adductor muscle</tissue>
    </source>
</reference>